<comment type="caution">
    <text evidence="2">The sequence shown here is derived from an EMBL/GenBank/DDBJ whole genome shotgun (WGS) entry which is preliminary data.</text>
</comment>
<feature type="transmembrane region" description="Helical" evidence="1">
    <location>
        <begin position="78"/>
        <end position="97"/>
    </location>
</feature>
<accession>A0ABT6N0Z1</accession>
<keyword evidence="1" id="KW-0472">Membrane</keyword>
<proteinExistence type="predicted"/>
<gene>
    <name evidence="2" type="ORF">QGN17_09530</name>
</gene>
<dbReference type="Proteomes" id="UP001160625">
    <property type="component" value="Unassembled WGS sequence"/>
</dbReference>
<evidence type="ECO:0000313" key="3">
    <source>
        <dbReference type="Proteomes" id="UP001160625"/>
    </source>
</evidence>
<sequence length="165" mass="18302">MALVVAVRTDPVERRRVLPSALALTLGWIWFQAAFWNAYSPSQLIWDTTGATVNPVELWAAGDAAASFYIFTRAHDRFWGICLFITYLVQIVFHAAYGSSVISYPLYSGLLDAGFVIQIACLITGGDGIGQVSRPIFRLLDRHRSARRVSLGQAVETLHRSDDGR</sequence>
<evidence type="ECO:0000313" key="2">
    <source>
        <dbReference type="EMBL" id="MDH7638970.1"/>
    </source>
</evidence>
<feature type="transmembrane region" description="Helical" evidence="1">
    <location>
        <begin position="51"/>
        <end position="71"/>
    </location>
</feature>
<dbReference type="RefSeq" id="WP_281044242.1">
    <property type="nucleotide sequence ID" value="NZ_JARYGZ010000001.1"/>
</dbReference>
<keyword evidence="1" id="KW-1133">Transmembrane helix</keyword>
<dbReference type="EMBL" id="JARYGZ010000001">
    <property type="protein sequence ID" value="MDH7638970.1"/>
    <property type="molecule type" value="Genomic_DNA"/>
</dbReference>
<feature type="transmembrane region" description="Helical" evidence="1">
    <location>
        <begin position="21"/>
        <end position="39"/>
    </location>
</feature>
<protein>
    <submittedName>
        <fullName evidence="2">Uncharacterized protein</fullName>
    </submittedName>
</protein>
<keyword evidence="3" id="KW-1185">Reference proteome</keyword>
<organism evidence="2 3">
    <name type="scientific">Sphingomonas oryzagri</name>
    <dbReference type="NCBI Taxonomy" id="3042314"/>
    <lineage>
        <taxon>Bacteria</taxon>
        <taxon>Pseudomonadati</taxon>
        <taxon>Pseudomonadota</taxon>
        <taxon>Alphaproteobacteria</taxon>
        <taxon>Sphingomonadales</taxon>
        <taxon>Sphingomonadaceae</taxon>
        <taxon>Sphingomonas</taxon>
    </lineage>
</organism>
<evidence type="ECO:0000256" key="1">
    <source>
        <dbReference type="SAM" id="Phobius"/>
    </source>
</evidence>
<keyword evidence="1" id="KW-0812">Transmembrane</keyword>
<name>A0ABT6N0Z1_9SPHN</name>
<feature type="transmembrane region" description="Helical" evidence="1">
    <location>
        <begin position="109"/>
        <end position="129"/>
    </location>
</feature>
<reference evidence="2" key="1">
    <citation type="submission" date="2023-04" db="EMBL/GenBank/DDBJ databases">
        <title>Sphingomonas sp. MAHUQ-71 isolated from rice field.</title>
        <authorList>
            <person name="Huq M.A."/>
        </authorList>
    </citation>
    <scope>NUCLEOTIDE SEQUENCE</scope>
    <source>
        <strain evidence="2">MAHUQ-71</strain>
    </source>
</reference>